<evidence type="ECO:0000313" key="2">
    <source>
        <dbReference type="EMBL" id="MBB6357750.1"/>
    </source>
</evidence>
<feature type="transmembrane region" description="Helical" evidence="1">
    <location>
        <begin position="75"/>
        <end position="94"/>
    </location>
</feature>
<evidence type="ECO:0008006" key="4">
    <source>
        <dbReference type="Google" id="ProtNLM"/>
    </source>
</evidence>
<evidence type="ECO:0000256" key="1">
    <source>
        <dbReference type="SAM" id="Phobius"/>
    </source>
</evidence>
<keyword evidence="1" id="KW-0472">Membrane</keyword>
<keyword evidence="3" id="KW-1185">Reference proteome</keyword>
<gene>
    <name evidence="2" type="ORF">GGR00_005574</name>
</gene>
<proteinExistence type="predicted"/>
<name>A0A7X0KP19_9HYPH</name>
<dbReference type="EMBL" id="JACHOU010000030">
    <property type="protein sequence ID" value="MBB6357750.1"/>
    <property type="molecule type" value="Genomic_DNA"/>
</dbReference>
<accession>A0A7X0KP19</accession>
<protein>
    <recommendedName>
        <fullName evidence="4">DUF2946 domain-containing protein</fullName>
    </recommendedName>
</protein>
<sequence length="186" mass="20032">MHQLPCKVQNAAIATHAKRPNPVAGHAGHRRRLPACTKRGCSPQSSHNYRALCRELDFAETSSSIIYNVRVRSGVMVRGFVVFILTVMLAIHAATPSRACTTDGSRVVSADFPDPGNLQASNLAEAGGVAGNQIDPHHHTAPCQDHCNWFASISFQGFLPPERGADIELSRQMLPVLLAVAVPPPQ</sequence>
<keyword evidence="1" id="KW-1133">Transmembrane helix</keyword>
<keyword evidence="1" id="KW-0812">Transmembrane</keyword>
<reference evidence="2 3" key="1">
    <citation type="submission" date="2020-08" db="EMBL/GenBank/DDBJ databases">
        <title>Genomic Encyclopedia of Type Strains, Phase IV (KMG-IV): sequencing the most valuable type-strain genomes for metagenomic binning, comparative biology and taxonomic classification.</title>
        <authorList>
            <person name="Goeker M."/>
        </authorList>
    </citation>
    <scope>NUCLEOTIDE SEQUENCE [LARGE SCALE GENOMIC DNA]</scope>
    <source>
        <strain evidence="2 3">DSM 7051</strain>
    </source>
</reference>
<comment type="caution">
    <text evidence="2">The sequence shown here is derived from an EMBL/GenBank/DDBJ whole genome shotgun (WGS) entry which is preliminary data.</text>
</comment>
<dbReference type="Proteomes" id="UP000536262">
    <property type="component" value="Unassembled WGS sequence"/>
</dbReference>
<organism evidence="2 3">
    <name type="scientific">Aminobacter aganoensis</name>
    <dbReference type="NCBI Taxonomy" id="83264"/>
    <lineage>
        <taxon>Bacteria</taxon>
        <taxon>Pseudomonadati</taxon>
        <taxon>Pseudomonadota</taxon>
        <taxon>Alphaproteobacteria</taxon>
        <taxon>Hyphomicrobiales</taxon>
        <taxon>Phyllobacteriaceae</taxon>
        <taxon>Aminobacter</taxon>
    </lineage>
</organism>
<dbReference type="AlphaFoldDB" id="A0A7X0KP19"/>
<evidence type="ECO:0000313" key="3">
    <source>
        <dbReference type="Proteomes" id="UP000536262"/>
    </source>
</evidence>